<protein>
    <recommendedName>
        <fullName evidence="10">E3 ubiquitin-protein ligase</fullName>
        <ecNumber evidence="10">2.3.2.27</ecNumber>
    </recommendedName>
</protein>
<dbReference type="GO" id="GO:0008270">
    <property type="term" value="F:zinc ion binding"/>
    <property type="evidence" value="ECO:0007669"/>
    <property type="project" value="UniProtKB-UniRule"/>
</dbReference>
<dbReference type="Gene3D" id="1.10.10.2670">
    <property type="entry name" value="E3 ubiquitin-protein ligase"/>
    <property type="match status" value="1"/>
</dbReference>
<dbReference type="GO" id="GO:0016567">
    <property type="term" value="P:protein ubiquitination"/>
    <property type="evidence" value="ECO:0007669"/>
    <property type="project" value="UniProtKB-UniRule"/>
</dbReference>
<dbReference type="Gene3D" id="2.10.110.30">
    <property type="match status" value="1"/>
</dbReference>
<comment type="caution">
    <text evidence="13">The sequence shown here is derived from an EMBL/GenBank/DDBJ whole genome shotgun (WGS) entry which is preliminary data.</text>
</comment>
<evidence type="ECO:0000256" key="11">
    <source>
        <dbReference type="SAM" id="MobiDB-lite"/>
    </source>
</evidence>
<dbReference type="Pfam" id="PF18995">
    <property type="entry name" value="PRT6_C"/>
    <property type="match status" value="1"/>
</dbReference>
<keyword evidence="5 10" id="KW-0863">Zinc-finger</keyword>
<reference evidence="13" key="1">
    <citation type="submission" date="2013-11" db="EMBL/GenBank/DDBJ databases">
        <title>Genome sequence of the fusiform rust pathogen reveals effectors for host alternation and coevolution with pine.</title>
        <authorList>
            <consortium name="DOE Joint Genome Institute"/>
            <person name="Smith K."/>
            <person name="Pendleton A."/>
            <person name="Kubisiak T."/>
            <person name="Anderson C."/>
            <person name="Salamov A."/>
            <person name="Aerts A."/>
            <person name="Riley R."/>
            <person name="Clum A."/>
            <person name="Lindquist E."/>
            <person name="Ence D."/>
            <person name="Campbell M."/>
            <person name="Kronenberg Z."/>
            <person name="Feau N."/>
            <person name="Dhillon B."/>
            <person name="Hamelin R."/>
            <person name="Burleigh J."/>
            <person name="Smith J."/>
            <person name="Yandell M."/>
            <person name="Nelson C."/>
            <person name="Grigoriev I."/>
            <person name="Davis J."/>
        </authorList>
    </citation>
    <scope>NUCLEOTIDE SEQUENCE</scope>
    <source>
        <strain evidence="13">G11</strain>
    </source>
</reference>
<dbReference type="InterPro" id="IPR055194">
    <property type="entry name" value="UBR1-like_WH"/>
</dbReference>
<feature type="zinc finger region" description="UBR-type" evidence="9">
    <location>
        <begin position="140"/>
        <end position="212"/>
    </location>
</feature>
<keyword evidence="6 10" id="KW-0833">Ubl conjugation pathway</keyword>
<dbReference type="EC" id="2.3.2.27" evidence="10"/>
<organism evidence="13 14">
    <name type="scientific">Cronartium quercuum f. sp. fusiforme G11</name>
    <dbReference type="NCBI Taxonomy" id="708437"/>
    <lineage>
        <taxon>Eukaryota</taxon>
        <taxon>Fungi</taxon>
        <taxon>Dikarya</taxon>
        <taxon>Basidiomycota</taxon>
        <taxon>Pucciniomycotina</taxon>
        <taxon>Pucciniomycetes</taxon>
        <taxon>Pucciniales</taxon>
        <taxon>Coleosporiaceae</taxon>
        <taxon>Cronartium</taxon>
    </lineage>
</organism>
<dbReference type="PANTHER" id="PTHR21497">
    <property type="entry name" value="UBIQUITIN LIGASE E3 ALPHA-RELATED"/>
    <property type="match status" value="1"/>
</dbReference>
<dbReference type="CDD" id="cd16482">
    <property type="entry name" value="RING-H2_UBR1-like"/>
    <property type="match status" value="1"/>
</dbReference>
<evidence type="ECO:0000256" key="4">
    <source>
        <dbReference type="ARBA" id="ARBA00022723"/>
    </source>
</evidence>
<keyword evidence="7 10" id="KW-0862">Zinc</keyword>
<accession>A0A9P6NK41</accession>
<dbReference type="PROSITE" id="PS51157">
    <property type="entry name" value="ZF_UBR"/>
    <property type="match status" value="1"/>
</dbReference>
<feature type="compositionally biased region" description="Basic and acidic residues" evidence="11">
    <location>
        <begin position="220"/>
        <end position="234"/>
    </location>
</feature>
<comment type="function">
    <text evidence="10">Ubiquitin ligase protein which is a component of the N-end rule pathway. Recognizes and binds to proteins bearing specific N-terminal residues that are destabilizing according to the N-end rule, leading to their ubiquitination and subsequent degradation.</text>
</comment>
<dbReference type="InterPro" id="IPR039164">
    <property type="entry name" value="UBR1-like"/>
</dbReference>
<dbReference type="InterPro" id="IPR036390">
    <property type="entry name" value="WH_DNA-bd_sf"/>
</dbReference>
<evidence type="ECO:0000256" key="5">
    <source>
        <dbReference type="ARBA" id="ARBA00022771"/>
    </source>
</evidence>
<sequence>MDPSPRFQETHTLLDGKPFIIRHKPLNPIRNSVSLHTFLSKIDYLATALESPACPPTKQNLSFCPETAVQMLKTLYSFALEPKWATHFFPRHAFTIVDELRLPNGERVPIATLPKVNTSFSLLKTQGEEAIEYGTNRRGKPCGHVFQKGEGVYHCSDCGIDPTCALCSKCFIASDHTGHDVIYSVHSTGCGCCDCGDVEAWKTDVKCRYHRPLTAEETEEAKRKAEDKRAESAHQPHLNPLSKECKDVLDQIVNIALDFLLITLERAPEDMAPPNTVENIYSELSRLEENAYLDMARHPYPNSDDAMEIDPQYSHHHNPYHLENLAVSDPSGQPTPTNRFTALWGGKGKGKSVDTSGSSAVPAAPPPTPASFGLVGHVGRFEGPRGSGESSGGELWSKCPPLANRVSDPRPKGAGPWGVVLWNDEKHSYSQVIDQVSRATGCTRAEALEIANRVDTKGREIVEVSSDANELLQTCKIISSIDLMVTVRTAHDLFCEQIAELVINFLVDIASCRLYDVPPEDDTWIKELIVRKLCAKPDVGYEGGDKTRFARFLLNDIKLWKDARDRLKSLYISLLALGQPTKLQLGLLFASIFPQLIEYNLLVDREPEHNILLFSLQIVTVPSVILVLVTEHGFLKMILDLLYSFFTQQFGPTTTTDGEYRHIIYPPDYEKKEIDPEGMSFRHKRYYHLFHELNLILTSSGVQQAICKDTRYISDLITFLDLFTNMNPYKRAVNVHVEFESDAWVTAFNLTIQLAKLCKFFGECYAKATDREFVDAVQVLTGYMLKRDHKFHEVPFGSSYPNSNLPGSAGAVGYRCVDFKIDHEPVSFHHPLNWLLSEMMRNIYRVDLDSLDSIPVHSMADLYAERAPLALDRVDMGALMVCEDVIRVAALLAQVRAGLWVRNGFGVRAQQLHYREYSLRETTFDQDIYQIQILLASKDPSHILVAIVDRFGLRQWCNGELLTDRVYEPSQMILMLEELLHFIIIILSEPAGITGLGQDENLKREIIHVLAHGPMAYSDILKRIPDRYMQDSGFDKILKQVTDFKQPSGTNDVGTYSLKPEAVLEIDPYYCRFGRNQREEAERIVLEQLKKSTGQPEPVIVPRPLKIGPGPFACFNHTYHSEVLLQMIFYALARVNPTMKGYSEYLADQAIHLVMMGLVSQPEAFANMAIEQKLPLKGASPHSMTLMMMLEAVDGEPAMKGVKKKVNWCLDEITRIAGLPSRSSTKAGGMTTEEKAAAVEEQKKEAAKARQNAIMNQFAAAQQAFLMSNELGDEDEEDEEVEDERIETEVEKEKVYGNCILCQEDLTSARAFGALGLIQSSRIIRTTPLNLSFEEAQPWLEEVLLTPSSLDRDTRKGFPTGVASRQPVNKFETRLGPDGNVEAVEWHPQGFPTRHSTKLGLFTSACGHMLHMSCFQAYYATIELRHTTQVTRNHPENPERCEYLCPLCKSIGNIFLPAVDPVVSKVKEDDEVKLGLVDWLSSVEGIEDEMDAEMNTSDYNSVLNLTEQDELVPWFLHSTMPQDPRKQALVRAEDKEMLERFLTVSGALGREFGETGQRPSFARDLVAYTLQCNEIANRGQGGQGGVMECLSETQEQLIRSLLAILGMLLVLETGTMNAKKYATGLLMRQLTPPISLPEVVTAGDYGTLPIIFTDPFSLVIHCAAVCPEAFGLVVPLCYHLELLRVLLGLTYLSRKYPGSWWKLAEEAEEEGEGIEDRERRGREGRSLKELLVKVVETCKMRQAEVLRIEEVTLDKLVRRYTLPFLRRAAMLKSVVMNTKAGAGTGSGAEHDRLRAELGVPSVVDLLYDVGKVGEEPGRCRSGVMCAVVFGWLSHLHHYVVQVSGTDEREQDDLLVNEELTRAVELEHPVIYELVGLPLKFEKLLGEAARKKCGRCGTIPNDPGICLLCGTTVCVQAFCCTNRNLSEEPENGECNVHMWNCGGAVGLFLLIKKCSVLYLSTQNGTFTMAPYLDEHGEHDMGMKRGRPQFLHQVRWDEIRKIWLTHSIPTHVARRQENNSDNGGWPTF</sequence>
<dbReference type="GO" id="GO:0071596">
    <property type="term" value="P:ubiquitin-dependent protein catabolic process via the N-end rule pathway"/>
    <property type="evidence" value="ECO:0007669"/>
    <property type="project" value="UniProtKB-UniRule"/>
</dbReference>
<evidence type="ECO:0000259" key="12">
    <source>
        <dbReference type="PROSITE" id="PS51157"/>
    </source>
</evidence>
<keyword evidence="14" id="KW-1185">Reference proteome</keyword>
<dbReference type="GO" id="GO:0005737">
    <property type="term" value="C:cytoplasm"/>
    <property type="evidence" value="ECO:0007669"/>
    <property type="project" value="TreeGrafter"/>
</dbReference>
<comment type="similarity">
    <text evidence="8 10">Belongs to the E3 ubiquitin-protein ligase UBR1-like family.</text>
</comment>
<dbReference type="SUPFAM" id="SSF46785">
    <property type="entry name" value="Winged helix' DNA-binding domain"/>
    <property type="match status" value="1"/>
</dbReference>
<dbReference type="GO" id="GO:0061630">
    <property type="term" value="F:ubiquitin protein ligase activity"/>
    <property type="evidence" value="ECO:0007669"/>
    <property type="project" value="UniProtKB-UniRule"/>
</dbReference>
<comment type="catalytic activity">
    <reaction evidence="1 10">
        <text>S-ubiquitinyl-[E2 ubiquitin-conjugating enzyme]-L-cysteine + [acceptor protein]-L-lysine = [E2 ubiquitin-conjugating enzyme]-L-cysteine + N(6)-ubiquitinyl-[acceptor protein]-L-lysine.</text>
        <dbReference type="EC" id="2.3.2.27"/>
    </reaction>
</comment>
<evidence type="ECO:0000256" key="10">
    <source>
        <dbReference type="RuleBase" id="RU366018"/>
    </source>
</evidence>
<dbReference type="SMART" id="SM00396">
    <property type="entry name" value="ZnF_UBR1"/>
    <property type="match status" value="1"/>
</dbReference>
<keyword evidence="4 10" id="KW-0479">Metal-binding</keyword>
<gene>
    <name evidence="13" type="ORF">CROQUDRAFT_658403</name>
</gene>
<dbReference type="InterPro" id="IPR014719">
    <property type="entry name" value="Ribosomal_bL12_C/ClpS-like"/>
</dbReference>
<dbReference type="InterPro" id="IPR003769">
    <property type="entry name" value="ClpS_core"/>
</dbReference>
<evidence type="ECO:0000256" key="1">
    <source>
        <dbReference type="ARBA" id="ARBA00000900"/>
    </source>
</evidence>
<dbReference type="InterPro" id="IPR044046">
    <property type="entry name" value="E3_ligase_UBR-like_C"/>
</dbReference>
<feature type="compositionally biased region" description="Polar residues" evidence="11">
    <location>
        <begin position="330"/>
        <end position="340"/>
    </location>
</feature>
<evidence type="ECO:0000256" key="3">
    <source>
        <dbReference type="ARBA" id="ARBA00022679"/>
    </source>
</evidence>
<dbReference type="PANTHER" id="PTHR21497:SF24">
    <property type="entry name" value="E3 UBIQUITIN-PROTEIN LIGASE UBR1"/>
    <property type="match status" value="1"/>
</dbReference>
<keyword evidence="3 10" id="KW-0808">Transferase</keyword>
<dbReference type="SUPFAM" id="SSF54736">
    <property type="entry name" value="ClpS-like"/>
    <property type="match status" value="1"/>
</dbReference>
<dbReference type="Proteomes" id="UP000886653">
    <property type="component" value="Unassembled WGS sequence"/>
</dbReference>
<evidence type="ECO:0000256" key="9">
    <source>
        <dbReference type="PROSITE-ProRule" id="PRU00508"/>
    </source>
</evidence>
<dbReference type="OrthoDB" id="26387at2759"/>
<evidence type="ECO:0000256" key="2">
    <source>
        <dbReference type="ARBA" id="ARBA00004906"/>
    </source>
</evidence>
<evidence type="ECO:0000313" key="14">
    <source>
        <dbReference type="Proteomes" id="UP000886653"/>
    </source>
</evidence>
<evidence type="ECO:0000256" key="7">
    <source>
        <dbReference type="ARBA" id="ARBA00022833"/>
    </source>
</evidence>
<evidence type="ECO:0000256" key="6">
    <source>
        <dbReference type="ARBA" id="ARBA00022786"/>
    </source>
</evidence>
<dbReference type="InterPro" id="IPR042065">
    <property type="entry name" value="E3_ELL-like"/>
</dbReference>
<evidence type="ECO:0000313" key="13">
    <source>
        <dbReference type="EMBL" id="KAG0145609.1"/>
    </source>
</evidence>
<dbReference type="Pfam" id="PF22960">
    <property type="entry name" value="WHD_UBR1"/>
    <property type="match status" value="1"/>
</dbReference>
<dbReference type="GO" id="GO:0000151">
    <property type="term" value="C:ubiquitin ligase complex"/>
    <property type="evidence" value="ECO:0007669"/>
    <property type="project" value="TreeGrafter"/>
</dbReference>
<feature type="region of interest" description="Disordered" evidence="11">
    <location>
        <begin position="216"/>
        <end position="237"/>
    </location>
</feature>
<name>A0A9P6NK41_9BASI</name>
<feature type="region of interest" description="Disordered" evidence="11">
    <location>
        <begin position="330"/>
        <end position="368"/>
    </location>
</feature>
<dbReference type="Pfam" id="PF02617">
    <property type="entry name" value="ClpS"/>
    <property type="match status" value="1"/>
</dbReference>
<proteinExistence type="inferred from homology"/>
<dbReference type="InterPro" id="IPR003126">
    <property type="entry name" value="Znf_UBR"/>
</dbReference>
<comment type="pathway">
    <text evidence="2 10">Protein modification; protein ubiquitination.</text>
</comment>
<evidence type="ECO:0000256" key="8">
    <source>
        <dbReference type="ARBA" id="ARBA00046341"/>
    </source>
</evidence>
<dbReference type="EMBL" id="MU167273">
    <property type="protein sequence ID" value="KAG0145609.1"/>
    <property type="molecule type" value="Genomic_DNA"/>
</dbReference>
<feature type="domain" description="UBR-type" evidence="12">
    <location>
        <begin position="140"/>
        <end position="212"/>
    </location>
</feature>
<dbReference type="Pfam" id="PF02207">
    <property type="entry name" value="zf-UBR"/>
    <property type="match status" value="1"/>
</dbReference>
<dbReference type="FunFam" id="2.10.110.30:FF:000001">
    <property type="entry name" value="E3 ubiquitin-protein ligase UBR2 isoform 1"/>
    <property type="match status" value="1"/>
</dbReference>
<dbReference type="CDD" id="cd19673">
    <property type="entry name" value="UBR-box_UBR3"/>
    <property type="match status" value="1"/>
</dbReference>
<dbReference type="Gene3D" id="3.30.1390.10">
    <property type="match status" value="1"/>
</dbReference>